<name>A0A2N8HDW9_9BACT</name>
<comment type="caution">
    <text evidence="3">The sequence shown here is derived from an EMBL/GenBank/DDBJ whole genome shotgun (WGS) entry which is preliminary data.</text>
</comment>
<dbReference type="Pfam" id="PF12762">
    <property type="entry name" value="DDE_Tnp_IS1595"/>
    <property type="match status" value="1"/>
</dbReference>
<dbReference type="InterPro" id="IPR024445">
    <property type="entry name" value="Tnp_ISXO2-like"/>
</dbReference>
<dbReference type="Proteomes" id="UP000236000">
    <property type="component" value="Unassembled WGS sequence"/>
</dbReference>
<dbReference type="PANTHER" id="PTHR47163:SF2">
    <property type="entry name" value="SI:DKEY-17M8.2"/>
    <property type="match status" value="1"/>
</dbReference>
<feature type="region of interest" description="Disordered" evidence="1">
    <location>
        <begin position="140"/>
        <end position="164"/>
    </location>
</feature>
<organism evidence="3 4">
    <name type="scientific">Akkermansia muciniphila</name>
    <dbReference type="NCBI Taxonomy" id="239935"/>
    <lineage>
        <taxon>Bacteria</taxon>
        <taxon>Pseudomonadati</taxon>
        <taxon>Verrucomicrobiota</taxon>
        <taxon>Verrucomicrobiia</taxon>
        <taxon>Verrucomicrobiales</taxon>
        <taxon>Akkermansiaceae</taxon>
        <taxon>Akkermansia</taxon>
    </lineage>
</organism>
<dbReference type="OrthoDB" id="9769409at2"/>
<reference evidence="3 4" key="1">
    <citation type="journal article" date="2017" name="BMC Genomics">
        <title>Genome sequencing of 39 Akkermansia muciniphila isolates reveals its population structure, genomic and functional diverisity, and global distribution in mammalian gut microbiotas.</title>
        <authorList>
            <person name="Guo X."/>
            <person name="Li S."/>
            <person name="Zhang J."/>
            <person name="Wu F."/>
            <person name="Li X."/>
            <person name="Wu D."/>
            <person name="Zhang M."/>
            <person name="Ou Z."/>
            <person name="Jie Z."/>
            <person name="Yan Q."/>
            <person name="Li P."/>
            <person name="Yi J."/>
            <person name="Peng Y."/>
        </authorList>
    </citation>
    <scope>NUCLEOTIDE SEQUENCE [LARGE SCALE GENOMIC DNA]</scope>
    <source>
        <strain evidence="3 4">GP24</strain>
    </source>
</reference>
<protein>
    <submittedName>
        <fullName evidence="3">DDE transposase</fullName>
    </submittedName>
</protein>
<proteinExistence type="predicted"/>
<sequence>MTYREFIEKFPDDESVAKYLIEKRFDGKIVCPFCGKTEKVYHAHYNCRNAYCNNCKMEFSIFKGTIFEETRMPLRHWLYAINMVCLSKKGISAMQLKRELGVSYKTAWRMMHKIRGAMAKREVGETFEAIVEIDETYVGGKPRKKNEHGDDDDLPKNPRGRGTAKVPVIGVRERGTGKVHAVVANRNGEGKQLTGKQLFNVLSKVCKPNTKVMTDQFKGYNILNYPNNKNLTRIMIDHNVMFSAGNGVHTNGIESFWALLKRGIHGIFHHVSLKHLQKYVDEFCFRQCYRNENEAFEVLMGLCWK</sequence>
<evidence type="ECO:0000313" key="3">
    <source>
        <dbReference type="EMBL" id="PNC18129.1"/>
    </source>
</evidence>
<dbReference type="NCBIfam" id="NF033547">
    <property type="entry name" value="transpos_IS1595"/>
    <property type="match status" value="1"/>
</dbReference>
<feature type="domain" description="ISXO2-like transposase" evidence="2">
    <location>
        <begin position="126"/>
        <end position="288"/>
    </location>
</feature>
<dbReference type="RefSeq" id="WP_102713448.1">
    <property type="nucleotide sequence ID" value="NZ_PJKA01000010.1"/>
</dbReference>
<dbReference type="PANTHER" id="PTHR47163">
    <property type="entry name" value="DDE_TNP_IS1595 DOMAIN-CONTAINING PROTEIN"/>
    <property type="match status" value="1"/>
</dbReference>
<accession>A0A2N8HDW9</accession>
<evidence type="ECO:0000313" key="4">
    <source>
        <dbReference type="Proteomes" id="UP000236000"/>
    </source>
</evidence>
<gene>
    <name evidence="3" type="ORF">CXU22_05690</name>
</gene>
<dbReference type="AlphaFoldDB" id="A0A2N8HDW9"/>
<dbReference type="EMBL" id="PJKA01000010">
    <property type="protein sequence ID" value="PNC18129.1"/>
    <property type="molecule type" value="Genomic_DNA"/>
</dbReference>
<dbReference type="InterPro" id="IPR053164">
    <property type="entry name" value="IS1016-like_transposase"/>
</dbReference>
<evidence type="ECO:0000256" key="1">
    <source>
        <dbReference type="SAM" id="MobiDB-lite"/>
    </source>
</evidence>
<dbReference type="SMART" id="SM01126">
    <property type="entry name" value="DDE_Tnp_IS1595"/>
    <property type="match status" value="1"/>
</dbReference>
<evidence type="ECO:0000259" key="2">
    <source>
        <dbReference type="SMART" id="SM01126"/>
    </source>
</evidence>